<gene>
    <name evidence="1" type="ORF">VIN01S_23130</name>
</gene>
<dbReference type="AlphaFoldDB" id="A0A4Y3HWE9"/>
<dbReference type="EMBL" id="BJLF01000010">
    <property type="protein sequence ID" value="GEA51509.1"/>
    <property type="molecule type" value="Genomic_DNA"/>
</dbReference>
<evidence type="ECO:0000313" key="2">
    <source>
        <dbReference type="Proteomes" id="UP000318717"/>
    </source>
</evidence>
<dbReference type="OrthoDB" id="7056944at2"/>
<sequence>MKNVIYLGRLLTLLCAFTLTPRVYAGTFEIEIGAFFSQTSTDIEVYDPIHKEYVDLNFESELNLPHDDVLPYLNLEYRFNNNHQIYLDWRRLHRNGYQDYVARPFQLTLDGHTYTIGGEADLLTTLNVDIMRLGYGYRFYNSEHLDIHFLAGFHVTRLELGMRGEIDIEANESISSEATLVAEGFNSGITAPLPNLGFLMEHKIRDDILLKSHVHAFYLQYDKISGWMYELEMAARYYVTENFSISASFNYYDLGVGYKAEHTRLKVDYQFFGPMLKMAYRF</sequence>
<reference evidence="1 2" key="1">
    <citation type="submission" date="2019-06" db="EMBL/GenBank/DDBJ databases">
        <title>Whole genome shotgun sequence of Vibrio inusitatus NBRC 102082.</title>
        <authorList>
            <person name="Hosoyama A."/>
            <person name="Uohara A."/>
            <person name="Ohji S."/>
            <person name="Ichikawa N."/>
        </authorList>
    </citation>
    <scope>NUCLEOTIDE SEQUENCE [LARGE SCALE GENOMIC DNA]</scope>
    <source>
        <strain evidence="1 2">NBRC 102082</strain>
    </source>
</reference>
<protein>
    <submittedName>
        <fullName evidence="1">DUF481 domain-containing protein</fullName>
    </submittedName>
</protein>
<evidence type="ECO:0000313" key="1">
    <source>
        <dbReference type="EMBL" id="GEA51509.1"/>
    </source>
</evidence>
<accession>A0A4Y3HWE9</accession>
<dbReference type="InterPro" id="IPR011250">
    <property type="entry name" value="OMP/PagP_B-barrel"/>
</dbReference>
<proteinExistence type="predicted"/>
<dbReference type="Proteomes" id="UP000318717">
    <property type="component" value="Unassembled WGS sequence"/>
</dbReference>
<dbReference type="SUPFAM" id="SSF56925">
    <property type="entry name" value="OMPA-like"/>
    <property type="match status" value="1"/>
</dbReference>
<comment type="caution">
    <text evidence="1">The sequence shown here is derived from an EMBL/GenBank/DDBJ whole genome shotgun (WGS) entry which is preliminary data.</text>
</comment>
<dbReference type="RefSeq" id="WP_141345922.1">
    <property type="nucleotide sequence ID" value="NZ_BJLF01000010.1"/>
</dbReference>
<organism evidence="1 2">
    <name type="scientific">Vibrio inusitatus NBRC 102082</name>
    <dbReference type="NCBI Taxonomy" id="1219070"/>
    <lineage>
        <taxon>Bacteria</taxon>
        <taxon>Pseudomonadati</taxon>
        <taxon>Pseudomonadota</taxon>
        <taxon>Gammaproteobacteria</taxon>
        <taxon>Vibrionales</taxon>
        <taxon>Vibrionaceae</taxon>
        <taxon>Vibrio</taxon>
    </lineage>
</organism>
<keyword evidence="2" id="KW-1185">Reference proteome</keyword>
<name>A0A4Y3HWE9_9VIBR</name>